<evidence type="ECO:0000256" key="2">
    <source>
        <dbReference type="ARBA" id="ARBA00022603"/>
    </source>
</evidence>
<evidence type="ECO:0000256" key="1">
    <source>
        <dbReference type="ARBA" id="ARBA00008361"/>
    </source>
</evidence>
<feature type="domain" description="Methyltransferase type 11" evidence="4">
    <location>
        <begin position="53"/>
        <end position="144"/>
    </location>
</feature>
<dbReference type="AlphaFoldDB" id="A0A0A3XJC2"/>
<dbReference type="EMBL" id="JRPN01000054">
    <property type="protein sequence ID" value="KGT73266.1"/>
    <property type="molecule type" value="Genomic_DNA"/>
</dbReference>
<dbReference type="PANTHER" id="PTHR44942">
    <property type="entry name" value="METHYLTRANSF_11 DOMAIN-CONTAINING PROTEIN"/>
    <property type="match status" value="1"/>
</dbReference>
<reference evidence="5 6" key="1">
    <citation type="submission" date="2014-09" db="EMBL/GenBank/DDBJ databases">
        <title>Draft genome of Bradyrhizobium japonicum Is-34.</title>
        <authorList>
            <person name="Tsurumaru H."/>
            <person name="Yamakawa T."/>
            <person name="Hashimoto S."/>
            <person name="Okizaki K."/>
            <person name="Kanesaki Y."/>
            <person name="Yoshikawa H."/>
            <person name="Yajima S."/>
        </authorList>
    </citation>
    <scope>NUCLEOTIDE SEQUENCE [LARGE SCALE GENOMIC DNA]</scope>
    <source>
        <strain evidence="5 6">Is-34</strain>
    </source>
</reference>
<evidence type="ECO:0000259" key="4">
    <source>
        <dbReference type="Pfam" id="PF08241"/>
    </source>
</evidence>
<name>A0A0A3XJC2_BRAJP</name>
<evidence type="ECO:0000313" key="5">
    <source>
        <dbReference type="EMBL" id="KGT73266.1"/>
    </source>
</evidence>
<comment type="similarity">
    <text evidence="1">Belongs to the methyltransferase superfamily.</text>
</comment>
<dbReference type="Proteomes" id="UP000030377">
    <property type="component" value="Unassembled WGS sequence"/>
</dbReference>
<dbReference type="PANTHER" id="PTHR44942:SF4">
    <property type="entry name" value="METHYLTRANSFERASE TYPE 11 DOMAIN-CONTAINING PROTEIN"/>
    <property type="match status" value="1"/>
</dbReference>
<dbReference type="Pfam" id="PF08241">
    <property type="entry name" value="Methyltransf_11"/>
    <property type="match status" value="1"/>
</dbReference>
<dbReference type="InterPro" id="IPR013216">
    <property type="entry name" value="Methyltransf_11"/>
</dbReference>
<proteinExistence type="inferred from homology"/>
<dbReference type="InterPro" id="IPR051052">
    <property type="entry name" value="Diverse_substrate_MTase"/>
</dbReference>
<dbReference type="Gene3D" id="3.40.50.150">
    <property type="entry name" value="Vaccinia Virus protein VP39"/>
    <property type="match status" value="1"/>
</dbReference>
<dbReference type="SUPFAM" id="SSF53335">
    <property type="entry name" value="S-adenosyl-L-methionine-dependent methyltransferases"/>
    <property type="match status" value="1"/>
</dbReference>
<gene>
    <name evidence="5" type="ORF">MA20_45380</name>
</gene>
<sequence>MAEKNMQVGKKRSFGSFSEVAEFYPDFPPYSRRLLHMLLDQVRHLTESPIFGDIGAGTGLITYSLADMGLSGYAVEPDSQMVAVGQRLGTTYPTVSWINAPGESTGLAEASLDWICYSMAFHLTNAREALRESMRILRPGGFFTIATIFADLGTDPFQLEIENRIRDMAPALRRAITPLIGQMGTYEALLNQYPELGNCISLATTEAVPMSEKRYINYWSGRHDIPSQVSSEVWNSILQMIAETFRQRQPASLRFRSMAWHAQRR</sequence>
<organism evidence="5 6">
    <name type="scientific">Bradyrhizobium japonicum</name>
    <dbReference type="NCBI Taxonomy" id="375"/>
    <lineage>
        <taxon>Bacteria</taxon>
        <taxon>Pseudomonadati</taxon>
        <taxon>Pseudomonadota</taxon>
        <taxon>Alphaproteobacteria</taxon>
        <taxon>Hyphomicrobiales</taxon>
        <taxon>Nitrobacteraceae</taxon>
        <taxon>Bradyrhizobium</taxon>
    </lineage>
</organism>
<keyword evidence="3" id="KW-0808">Transferase</keyword>
<keyword evidence="2" id="KW-0489">Methyltransferase</keyword>
<comment type="caution">
    <text evidence="5">The sequence shown here is derived from an EMBL/GenBank/DDBJ whole genome shotgun (WGS) entry which is preliminary data.</text>
</comment>
<dbReference type="GO" id="GO:0032259">
    <property type="term" value="P:methylation"/>
    <property type="evidence" value="ECO:0007669"/>
    <property type="project" value="UniProtKB-KW"/>
</dbReference>
<dbReference type="InterPro" id="IPR029063">
    <property type="entry name" value="SAM-dependent_MTases_sf"/>
</dbReference>
<evidence type="ECO:0000256" key="3">
    <source>
        <dbReference type="ARBA" id="ARBA00022679"/>
    </source>
</evidence>
<dbReference type="CDD" id="cd02440">
    <property type="entry name" value="AdoMet_MTases"/>
    <property type="match status" value="1"/>
</dbReference>
<evidence type="ECO:0000313" key="6">
    <source>
        <dbReference type="Proteomes" id="UP000030377"/>
    </source>
</evidence>
<protein>
    <recommendedName>
        <fullName evidence="4">Methyltransferase type 11 domain-containing protein</fullName>
    </recommendedName>
</protein>
<accession>A0A0A3XJC2</accession>
<dbReference type="GO" id="GO:0008757">
    <property type="term" value="F:S-adenosylmethionine-dependent methyltransferase activity"/>
    <property type="evidence" value="ECO:0007669"/>
    <property type="project" value="InterPro"/>
</dbReference>